<keyword evidence="5 13" id="KW-0808">Transferase</keyword>
<dbReference type="GO" id="GO:0006493">
    <property type="term" value="P:protein O-linked glycosylation"/>
    <property type="evidence" value="ECO:0007669"/>
    <property type="project" value="InterPro"/>
</dbReference>
<dbReference type="Pfam" id="PF02366">
    <property type="entry name" value="PMT"/>
    <property type="match status" value="1"/>
</dbReference>
<comment type="pathway">
    <text evidence="2">Protein modification; protein glycosylation.</text>
</comment>
<feature type="transmembrane region" description="Helical" evidence="11">
    <location>
        <begin position="198"/>
        <end position="231"/>
    </location>
</feature>
<dbReference type="GO" id="GO:0016020">
    <property type="term" value="C:membrane"/>
    <property type="evidence" value="ECO:0007669"/>
    <property type="project" value="InterPro"/>
</dbReference>
<comment type="subcellular location">
    <subcellularLocation>
        <location evidence="1">Endomembrane system</location>
        <topology evidence="1">Multi-pass membrane protein</topology>
    </subcellularLocation>
</comment>
<protein>
    <recommendedName>
        <fullName evidence="9">Polyprenol-phosphate-mannose--protein mannosyltransferase</fullName>
    </recommendedName>
    <alternativeName>
        <fullName evidence="10">Protein O-mannosyltransferase</fullName>
    </alternativeName>
</protein>
<accession>A0A437NC96</accession>
<dbReference type="OrthoDB" id="5168580at2"/>
<feature type="transmembrane region" description="Helical" evidence="11">
    <location>
        <begin position="173"/>
        <end position="192"/>
    </location>
</feature>
<keyword evidence="8 11" id="KW-0472">Membrane</keyword>
<evidence type="ECO:0000256" key="7">
    <source>
        <dbReference type="ARBA" id="ARBA00022989"/>
    </source>
</evidence>
<comment type="caution">
    <text evidence="13">The sequence shown here is derived from an EMBL/GenBank/DDBJ whole genome shotgun (WGS) entry which is preliminary data.</text>
</comment>
<feature type="transmembrane region" description="Helical" evidence="11">
    <location>
        <begin position="118"/>
        <end position="138"/>
    </location>
</feature>
<comment type="similarity">
    <text evidence="3">Belongs to the glycosyltransferase 39 family.</text>
</comment>
<evidence type="ECO:0000313" key="13">
    <source>
        <dbReference type="EMBL" id="RVU07568.1"/>
    </source>
</evidence>
<feature type="domain" description="ArnT-like N-terminal" evidence="12">
    <location>
        <begin position="34"/>
        <end position="243"/>
    </location>
</feature>
<dbReference type="GO" id="GO:0000030">
    <property type="term" value="F:mannosyltransferase activity"/>
    <property type="evidence" value="ECO:0007669"/>
    <property type="project" value="InterPro"/>
</dbReference>
<evidence type="ECO:0000256" key="1">
    <source>
        <dbReference type="ARBA" id="ARBA00004127"/>
    </source>
</evidence>
<feature type="transmembrane region" description="Helical" evidence="11">
    <location>
        <begin position="431"/>
        <end position="452"/>
    </location>
</feature>
<evidence type="ECO:0000256" key="2">
    <source>
        <dbReference type="ARBA" id="ARBA00004922"/>
    </source>
</evidence>
<keyword evidence="14" id="KW-1185">Reference proteome</keyword>
<name>A0A437NC96_9SPHN</name>
<evidence type="ECO:0000256" key="9">
    <source>
        <dbReference type="ARBA" id="ARBA00093617"/>
    </source>
</evidence>
<evidence type="ECO:0000256" key="4">
    <source>
        <dbReference type="ARBA" id="ARBA00022676"/>
    </source>
</evidence>
<feature type="transmembrane region" description="Helical" evidence="11">
    <location>
        <begin position="357"/>
        <end position="374"/>
    </location>
</feature>
<keyword evidence="7 11" id="KW-1133">Transmembrane helix</keyword>
<dbReference type="AlphaFoldDB" id="A0A437NC96"/>
<feature type="transmembrane region" description="Helical" evidence="11">
    <location>
        <begin position="403"/>
        <end position="419"/>
    </location>
</feature>
<feature type="transmembrane region" description="Helical" evidence="11">
    <location>
        <begin position="21"/>
        <end position="42"/>
    </location>
</feature>
<evidence type="ECO:0000256" key="6">
    <source>
        <dbReference type="ARBA" id="ARBA00022692"/>
    </source>
</evidence>
<feature type="transmembrane region" description="Helical" evidence="11">
    <location>
        <begin position="379"/>
        <end position="397"/>
    </location>
</feature>
<reference evidence="13 14" key="1">
    <citation type="submission" date="2019-01" db="EMBL/GenBank/DDBJ databases">
        <authorList>
            <person name="Chen W.-M."/>
        </authorList>
    </citation>
    <scope>NUCLEOTIDE SEQUENCE [LARGE SCALE GENOMIC DNA]</scope>
    <source>
        <strain evidence="13 14">FSY-9</strain>
    </source>
</reference>
<sequence>MRRHRRAKWHGQAGGMAVSRPFLIRLLPVLAVMGVAAFLLLWDLGAVRQPIWDESYYLASTARYHEGRLQFASHPPLGLLLIARGDRLAGWNAGVDWRGIAGQFSVAARDVPQGFDFAGLRIASALAGVAGAGLFYGLMRQVVGRTEPAMLLSFLYLADPALLVQMRAGHLDGFQIAFALLAMLAVLLWMEARGWRKAWGWAALCGGAVMAAALVRANGALLGVLLPCVALLRRRGAREGLGALAMAALAGLAVLVAVYAAHLAASPLLPDGRTVAGRRDQAYVSATYAQAPDGMVRLWAAIQDQRAFLAQDLAGMTRMDGNGSHPFGWPLGLGSITYRWDAGDSEVRVLALVPNRGAWWLGLIGLCGGVALALRGDRVAIVCLALWMAQMTALFWLDGQRVLYLYHYFLPLMASYGLLARLWRQIALAPVAGWVGWGIVLAGFALIAPVALHRASSPAWCRMVAPDCGPFTRVAATKP</sequence>
<evidence type="ECO:0000313" key="14">
    <source>
        <dbReference type="Proteomes" id="UP000282837"/>
    </source>
</evidence>
<evidence type="ECO:0000256" key="8">
    <source>
        <dbReference type="ARBA" id="ARBA00023136"/>
    </source>
</evidence>
<keyword evidence="6 11" id="KW-0812">Transmembrane</keyword>
<dbReference type="UniPathway" id="UPA00378"/>
<dbReference type="Proteomes" id="UP000282837">
    <property type="component" value="Unassembled WGS sequence"/>
</dbReference>
<keyword evidence="4" id="KW-0328">Glycosyltransferase</keyword>
<dbReference type="GO" id="GO:0012505">
    <property type="term" value="C:endomembrane system"/>
    <property type="evidence" value="ECO:0007669"/>
    <property type="project" value="UniProtKB-SubCell"/>
</dbReference>
<dbReference type="PANTHER" id="PTHR10050">
    <property type="entry name" value="DOLICHYL-PHOSPHATE-MANNOSE--PROTEIN MANNOSYLTRANSFERASE"/>
    <property type="match status" value="1"/>
</dbReference>
<dbReference type="InterPro" id="IPR027005">
    <property type="entry name" value="PMT-like"/>
</dbReference>
<evidence type="ECO:0000256" key="3">
    <source>
        <dbReference type="ARBA" id="ARBA00007222"/>
    </source>
</evidence>
<dbReference type="EMBL" id="SACO01000001">
    <property type="protein sequence ID" value="RVU07568.1"/>
    <property type="molecule type" value="Genomic_DNA"/>
</dbReference>
<proteinExistence type="inferred from homology"/>
<dbReference type="InterPro" id="IPR003342">
    <property type="entry name" value="ArnT-like_N"/>
</dbReference>
<evidence type="ECO:0000256" key="5">
    <source>
        <dbReference type="ARBA" id="ARBA00022679"/>
    </source>
</evidence>
<organism evidence="13 14">
    <name type="scientific">Novosphingobium umbonatum</name>
    <dbReference type="NCBI Taxonomy" id="1908524"/>
    <lineage>
        <taxon>Bacteria</taxon>
        <taxon>Pseudomonadati</taxon>
        <taxon>Pseudomonadota</taxon>
        <taxon>Alphaproteobacteria</taxon>
        <taxon>Sphingomonadales</taxon>
        <taxon>Sphingomonadaceae</taxon>
        <taxon>Novosphingobium</taxon>
    </lineage>
</organism>
<evidence type="ECO:0000256" key="10">
    <source>
        <dbReference type="ARBA" id="ARBA00093644"/>
    </source>
</evidence>
<gene>
    <name evidence="13" type="ORF">EOE18_00295</name>
</gene>
<feature type="transmembrane region" description="Helical" evidence="11">
    <location>
        <begin position="243"/>
        <end position="265"/>
    </location>
</feature>
<evidence type="ECO:0000256" key="11">
    <source>
        <dbReference type="SAM" id="Phobius"/>
    </source>
</evidence>
<evidence type="ECO:0000259" key="12">
    <source>
        <dbReference type="Pfam" id="PF02366"/>
    </source>
</evidence>